<sequence>MMKAMIISFSALCERLGEESASSQKDIETLQGKKSKLERLLVPKGSALSLQAAGHALSPAVVNRELLEDQDSQGAVGHDSQGSSVLRPVFAYPHLLEEDSLSLSPTVQHTTFSTAAVWIRVPPSTHPACPLSDSLHQGGNAEQRLKTSAGTGNGGAGSDKPDCLTA</sequence>
<feature type="region of interest" description="Disordered" evidence="1">
    <location>
        <begin position="129"/>
        <end position="166"/>
    </location>
</feature>
<keyword evidence="3" id="KW-1185">Reference proteome</keyword>
<dbReference type="EMBL" id="JAINUG010000341">
    <property type="protein sequence ID" value="KAJ8377743.1"/>
    <property type="molecule type" value="Genomic_DNA"/>
</dbReference>
<evidence type="ECO:0000256" key="1">
    <source>
        <dbReference type="SAM" id="MobiDB-lite"/>
    </source>
</evidence>
<dbReference type="Proteomes" id="UP001221898">
    <property type="component" value="Unassembled WGS sequence"/>
</dbReference>
<comment type="caution">
    <text evidence="2">The sequence shown here is derived from an EMBL/GenBank/DDBJ whole genome shotgun (WGS) entry which is preliminary data.</text>
</comment>
<dbReference type="AlphaFoldDB" id="A0AAD7RCU8"/>
<name>A0AAD7RCU8_9TELE</name>
<organism evidence="2 3">
    <name type="scientific">Aldrovandia affinis</name>
    <dbReference type="NCBI Taxonomy" id="143900"/>
    <lineage>
        <taxon>Eukaryota</taxon>
        <taxon>Metazoa</taxon>
        <taxon>Chordata</taxon>
        <taxon>Craniata</taxon>
        <taxon>Vertebrata</taxon>
        <taxon>Euteleostomi</taxon>
        <taxon>Actinopterygii</taxon>
        <taxon>Neopterygii</taxon>
        <taxon>Teleostei</taxon>
        <taxon>Notacanthiformes</taxon>
        <taxon>Halosauridae</taxon>
        <taxon>Aldrovandia</taxon>
    </lineage>
</organism>
<proteinExistence type="predicted"/>
<evidence type="ECO:0000313" key="3">
    <source>
        <dbReference type="Proteomes" id="UP001221898"/>
    </source>
</evidence>
<gene>
    <name evidence="2" type="ORF">AAFF_G00254160</name>
</gene>
<accession>A0AAD7RCU8</accession>
<evidence type="ECO:0000313" key="2">
    <source>
        <dbReference type="EMBL" id="KAJ8377743.1"/>
    </source>
</evidence>
<protein>
    <submittedName>
        <fullName evidence="2">Uncharacterized protein</fullName>
    </submittedName>
</protein>
<reference evidence="2" key="1">
    <citation type="journal article" date="2023" name="Science">
        <title>Genome structures resolve the early diversification of teleost fishes.</title>
        <authorList>
            <person name="Parey E."/>
            <person name="Louis A."/>
            <person name="Montfort J."/>
            <person name="Bouchez O."/>
            <person name="Roques C."/>
            <person name="Iampietro C."/>
            <person name="Lluch J."/>
            <person name="Castinel A."/>
            <person name="Donnadieu C."/>
            <person name="Desvignes T."/>
            <person name="Floi Bucao C."/>
            <person name="Jouanno E."/>
            <person name="Wen M."/>
            <person name="Mejri S."/>
            <person name="Dirks R."/>
            <person name="Jansen H."/>
            <person name="Henkel C."/>
            <person name="Chen W.J."/>
            <person name="Zahm M."/>
            <person name="Cabau C."/>
            <person name="Klopp C."/>
            <person name="Thompson A.W."/>
            <person name="Robinson-Rechavi M."/>
            <person name="Braasch I."/>
            <person name="Lecointre G."/>
            <person name="Bobe J."/>
            <person name="Postlethwait J.H."/>
            <person name="Berthelot C."/>
            <person name="Roest Crollius H."/>
            <person name="Guiguen Y."/>
        </authorList>
    </citation>
    <scope>NUCLEOTIDE SEQUENCE</scope>
    <source>
        <strain evidence="2">NC1722</strain>
    </source>
</reference>